<dbReference type="OrthoDB" id="9800627at2"/>
<feature type="transmembrane region" description="Helical" evidence="7">
    <location>
        <begin position="212"/>
        <end position="232"/>
    </location>
</feature>
<comment type="subcellular location">
    <subcellularLocation>
        <location evidence="2">Membrane</location>
        <topology evidence="2">Multi-pass membrane protein</topology>
    </subcellularLocation>
</comment>
<feature type="transmembrane region" description="Helical" evidence="7">
    <location>
        <begin position="244"/>
        <end position="263"/>
    </location>
</feature>
<proteinExistence type="inferred from homology"/>
<evidence type="ECO:0000313" key="10">
    <source>
        <dbReference type="Proteomes" id="UP000000370"/>
    </source>
</evidence>
<name>A9KIR5_LACP7</name>
<keyword evidence="4 7" id="KW-0812">Transmembrane</keyword>
<evidence type="ECO:0000256" key="6">
    <source>
        <dbReference type="ARBA" id="ARBA00023136"/>
    </source>
</evidence>
<evidence type="ECO:0000256" key="7">
    <source>
        <dbReference type="SAM" id="Phobius"/>
    </source>
</evidence>
<dbReference type="RefSeq" id="WP_012201576.1">
    <property type="nucleotide sequence ID" value="NC_010001.1"/>
</dbReference>
<feature type="transmembrane region" description="Helical" evidence="7">
    <location>
        <begin position="321"/>
        <end position="346"/>
    </location>
</feature>
<reference evidence="10" key="1">
    <citation type="submission" date="2007-11" db="EMBL/GenBank/DDBJ databases">
        <title>Complete genome sequence of Clostridium phytofermentans ISDg.</title>
        <authorList>
            <person name="Leschine S.B."/>
            <person name="Warnick T.A."/>
            <person name="Blanchard J.L."/>
            <person name="Schnell D.J."/>
            <person name="Petit E.L."/>
            <person name="LaTouf W.G."/>
            <person name="Copeland A."/>
            <person name="Lucas S."/>
            <person name="Lapidus A."/>
            <person name="Barry K."/>
            <person name="Glavina del Rio T."/>
            <person name="Dalin E."/>
            <person name="Tice H."/>
            <person name="Pitluck S."/>
            <person name="Kiss H."/>
            <person name="Brettin T."/>
            <person name="Bruce D."/>
            <person name="Detter J.C."/>
            <person name="Han C."/>
            <person name="Kuske C."/>
            <person name="Schmutz J."/>
            <person name="Larimer F."/>
            <person name="Land M."/>
            <person name="Hauser L."/>
            <person name="Kyrpides N."/>
            <person name="Kim E.A."/>
            <person name="Richardson P."/>
        </authorList>
    </citation>
    <scope>NUCLEOTIDE SEQUENCE [LARGE SCALE GENOMIC DNA]</scope>
    <source>
        <strain evidence="10">ATCC 700394 / DSM 18823 / ISDg</strain>
    </source>
</reference>
<sequence>MKYPCVTESIEILSEKKDSVLIFEKKSKRTFNLGYKEYNVLKNLDGKSTIEEINRNNLLFKKEEIEQLIEVFRNINLLNDSTVKKKINILKLKKSLTNPNKYINEKSIFVKFLYFIIIYMSLPVFLLGLFVGVGNTDKFAEIITISGFSPKYFLIIPIMLIVVTLHEFSHAIVAKCKGAFIAELGVMLYWFMPAGYTTISGMTFVKNKRDRILIHLAGNMTNLLLAGITLFVSKFIHGILYEGFIWFAITNIFLVLSNLMVFLKMDGYFVLQEMIAIKNLRENSFAYIRQIGHDITSRFYSKKRKFDIEKVENVSGILDKYIFLIYGVMSIVYMPLLIALVVRVIVNYVR</sequence>
<evidence type="ECO:0000256" key="2">
    <source>
        <dbReference type="ARBA" id="ARBA00004141"/>
    </source>
</evidence>
<dbReference type="eggNOG" id="COG1994">
    <property type="taxonomic scope" value="Bacteria"/>
</dbReference>
<dbReference type="EMBL" id="CP000885">
    <property type="protein sequence ID" value="ABX43928.1"/>
    <property type="molecule type" value="Genomic_DNA"/>
</dbReference>
<organism evidence="9 10">
    <name type="scientific">Lachnoclostridium phytofermentans (strain ATCC 700394 / DSM 18823 / ISDg)</name>
    <name type="common">Clostridium phytofermentans</name>
    <dbReference type="NCBI Taxonomy" id="357809"/>
    <lineage>
        <taxon>Bacteria</taxon>
        <taxon>Bacillati</taxon>
        <taxon>Bacillota</taxon>
        <taxon>Clostridia</taxon>
        <taxon>Lachnospirales</taxon>
        <taxon>Lachnospiraceae</taxon>
    </lineage>
</organism>
<evidence type="ECO:0000256" key="5">
    <source>
        <dbReference type="ARBA" id="ARBA00022989"/>
    </source>
</evidence>
<dbReference type="KEGG" id="cpy:Cphy_3579"/>
<evidence type="ECO:0000256" key="3">
    <source>
        <dbReference type="ARBA" id="ARBA00007931"/>
    </source>
</evidence>
<feature type="transmembrane region" description="Helical" evidence="7">
    <location>
        <begin position="172"/>
        <end position="192"/>
    </location>
</feature>
<dbReference type="STRING" id="357809.Cphy_3579"/>
<dbReference type="InterPro" id="IPR008915">
    <property type="entry name" value="Peptidase_M50"/>
</dbReference>
<protein>
    <recommendedName>
        <fullName evidence="8">Peptidase M50 domain-containing protein</fullName>
    </recommendedName>
</protein>
<dbReference type="Proteomes" id="UP000000370">
    <property type="component" value="Chromosome"/>
</dbReference>
<accession>A9KIR5</accession>
<keyword evidence="5 7" id="KW-1133">Transmembrane helix</keyword>
<dbReference type="GO" id="GO:0016020">
    <property type="term" value="C:membrane"/>
    <property type="evidence" value="ECO:0007669"/>
    <property type="project" value="UniProtKB-SubCell"/>
</dbReference>
<dbReference type="AlphaFoldDB" id="A9KIR5"/>
<feature type="domain" description="Peptidase M50" evidence="8">
    <location>
        <begin position="157"/>
        <end position="236"/>
    </location>
</feature>
<feature type="transmembrane region" description="Helical" evidence="7">
    <location>
        <begin position="139"/>
        <end position="165"/>
    </location>
</feature>
<dbReference type="GO" id="GO:0006508">
    <property type="term" value="P:proteolysis"/>
    <property type="evidence" value="ECO:0007669"/>
    <property type="project" value="InterPro"/>
</dbReference>
<evidence type="ECO:0000256" key="1">
    <source>
        <dbReference type="ARBA" id="ARBA00001947"/>
    </source>
</evidence>
<comment type="cofactor">
    <cofactor evidence="1">
        <name>Zn(2+)</name>
        <dbReference type="ChEBI" id="CHEBI:29105"/>
    </cofactor>
</comment>
<evidence type="ECO:0000313" key="9">
    <source>
        <dbReference type="EMBL" id="ABX43928.1"/>
    </source>
</evidence>
<evidence type="ECO:0000256" key="4">
    <source>
        <dbReference type="ARBA" id="ARBA00022692"/>
    </source>
</evidence>
<feature type="transmembrane region" description="Helical" evidence="7">
    <location>
        <begin position="112"/>
        <end position="133"/>
    </location>
</feature>
<gene>
    <name evidence="9" type="ordered locus">Cphy_3579</name>
</gene>
<dbReference type="CDD" id="cd05709">
    <property type="entry name" value="S2P-M50"/>
    <property type="match status" value="1"/>
</dbReference>
<evidence type="ECO:0000259" key="8">
    <source>
        <dbReference type="Pfam" id="PF02163"/>
    </source>
</evidence>
<keyword evidence="10" id="KW-1185">Reference proteome</keyword>
<keyword evidence="6 7" id="KW-0472">Membrane</keyword>
<comment type="similarity">
    <text evidence="3">Belongs to the peptidase M50B family.</text>
</comment>
<dbReference type="HOGENOM" id="CLU_791559_0_0_9"/>
<dbReference type="Pfam" id="PF02163">
    <property type="entry name" value="Peptidase_M50"/>
    <property type="match status" value="1"/>
</dbReference>